<feature type="transmembrane region" description="Helical" evidence="1">
    <location>
        <begin position="118"/>
        <end position="136"/>
    </location>
</feature>
<protein>
    <recommendedName>
        <fullName evidence="2">Double-GTPase 2 domain-containing protein</fullName>
    </recommendedName>
</protein>
<keyword evidence="4" id="KW-1185">Reference proteome</keyword>
<accession>A0ABP7JQ75</accession>
<proteinExistence type="predicted"/>
<gene>
    <name evidence="3" type="ORF">GCM10022403_096840</name>
</gene>
<keyword evidence="1" id="KW-0812">Transmembrane</keyword>
<evidence type="ECO:0000313" key="3">
    <source>
        <dbReference type="EMBL" id="GAA3849884.1"/>
    </source>
</evidence>
<dbReference type="InterPro" id="IPR027417">
    <property type="entry name" value="P-loop_NTPase"/>
</dbReference>
<feature type="transmembrane region" description="Helical" evidence="1">
    <location>
        <begin position="12"/>
        <end position="35"/>
    </location>
</feature>
<comment type="caution">
    <text evidence="3">The sequence shown here is derived from an EMBL/GenBank/DDBJ whole genome shotgun (WGS) entry which is preliminary data.</text>
</comment>
<name>A0ABP7JQ75_9ACTN</name>
<dbReference type="EMBL" id="BAABDE010000052">
    <property type="protein sequence ID" value="GAA3849884.1"/>
    <property type="molecule type" value="Genomic_DNA"/>
</dbReference>
<reference evidence="4" key="1">
    <citation type="journal article" date="2019" name="Int. J. Syst. Evol. Microbiol.">
        <title>The Global Catalogue of Microorganisms (GCM) 10K type strain sequencing project: providing services to taxonomists for standard genome sequencing and annotation.</title>
        <authorList>
            <consortium name="The Broad Institute Genomics Platform"/>
            <consortium name="The Broad Institute Genome Sequencing Center for Infectious Disease"/>
            <person name="Wu L."/>
            <person name="Ma J."/>
        </authorList>
    </citation>
    <scope>NUCLEOTIDE SEQUENCE [LARGE SCALE GENOMIC DNA]</scope>
    <source>
        <strain evidence="4">JCM 17138</strain>
    </source>
</reference>
<evidence type="ECO:0000313" key="4">
    <source>
        <dbReference type="Proteomes" id="UP001501009"/>
    </source>
</evidence>
<keyword evidence="1" id="KW-1133">Transmembrane helix</keyword>
<dbReference type="InterPro" id="IPR045528">
    <property type="entry name" value="DO-GTPase2"/>
</dbReference>
<feature type="transmembrane region" description="Helical" evidence="1">
    <location>
        <begin position="142"/>
        <end position="161"/>
    </location>
</feature>
<dbReference type="RefSeq" id="WP_275768600.1">
    <property type="nucleotide sequence ID" value="NZ_BAABDE010000052.1"/>
</dbReference>
<dbReference type="Proteomes" id="UP001501009">
    <property type="component" value="Unassembled WGS sequence"/>
</dbReference>
<feature type="domain" description="Double-GTPase 2" evidence="2">
    <location>
        <begin position="265"/>
        <end position="446"/>
    </location>
</feature>
<dbReference type="SUPFAM" id="SSF52540">
    <property type="entry name" value="P-loop containing nucleoside triphosphate hydrolases"/>
    <property type="match status" value="1"/>
</dbReference>
<evidence type="ECO:0000259" key="2">
    <source>
        <dbReference type="Pfam" id="PF19993"/>
    </source>
</evidence>
<dbReference type="Pfam" id="PF19993">
    <property type="entry name" value="DO-GTPase2"/>
    <property type="match status" value="1"/>
</dbReference>
<organism evidence="3 4">
    <name type="scientific">Streptomyces coacervatus</name>
    <dbReference type="NCBI Taxonomy" id="647381"/>
    <lineage>
        <taxon>Bacteria</taxon>
        <taxon>Bacillati</taxon>
        <taxon>Actinomycetota</taxon>
        <taxon>Actinomycetes</taxon>
        <taxon>Kitasatosporales</taxon>
        <taxon>Streptomycetaceae</taxon>
        <taxon>Streptomyces</taxon>
    </lineage>
</organism>
<evidence type="ECO:0000256" key="1">
    <source>
        <dbReference type="SAM" id="Phobius"/>
    </source>
</evidence>
<feature type="transmembrane region" description="Helical" evidence="1">
    <location>
        <begin position="76"/>
        <end position="97"/>
    </location>
</feature>
<sequence length="526" mass="56480">MILLKWLLWGYLGYSALVAAFVVLCTAPAAAWRALGSIAAGLGPWRAQEPDPRILPPVPEESAHLSYWAGQLQTDVVSAVGAGAALLNTLLFGEWLGNDALNLLRGRWPSHRRGSNPFSRAGLVLTSPGFAVGALAGTFAAVAYLLAVLTCFAALLTLVCAGRGACVQALRGLERARLLARGVRMKCPYPGCYRPIPLPVHRCPGCNERHRSLHPGRFGVFVHVCVCGRRLNAAFPGRRPRESAECPYCARALPPSLGSARLVHIPIVGGTSSGKTMLMAAMLAGITSFERAGLLTANCATLDDRRQLQQLKSQLDTGGWVLGTTAAQPRAYMLEIGCGRRRRLLYLYDPHGGVYDDADAVRRQQYLAHADAVVLVADVLAVPDVRRRIDGAGAPYAVEARPSPESPKQTYDRLVGEFTEMSRRRDRTPVAAVVTKRDALDRLDHSIPRPRDPLDTWLAGVGLGDLVLGLGHDFGKVRYWAVSARAATGADALESEGRHAAAPLLWLLATTGLPVKSLLTDAGANP</sequence>
<keyword evidence="1" id="KW-0472">Membrane</keyword>